<dbReference type="AlphaFoldDB" id="A0AAV9XTK4"/>
<comment type="caution">
    <text evidence="2">The sequence shown here is derived from an EMBL/GenBank/DDBJ whole genome shotgun (WGS) entry which is preliminary data.</text>
</comment>
<feature type="domain" description="Origin recognition complex subunit 3 N-terminal" evidence="1">
    <location>
        <begin position="67"/>
        <end position="382"/>
    </location>
</feature>
<dbReference type="Proteomes" id="UP001311799">
    <property type="component" value="Unassembled WGS sequence"/>
</dbReference>
<dbReference type="GO" id="GO:0005656">
    <property type="term" value="C:nuclear pre-replicative complex"/>
    <property type="evidence" value="ECO:0007669"/>
    <property type="project" value="TreeGrafter"/>
</dbReference>
<dbReference type="GO" id="GO:0005664">
    <property type="term" value="C:nuclear origin of replication recognition complex"/>
    <property type="evidence" value="ECO:0007669"/>
    <property type="project" value="InterPro"/>
</dbReference>
<organism evidence="2 3">
    <name type="scientific">Cryptosporidium xiaoi</name>
    <dbReference type="NCBI Taxonomy" id="659607"/>
    <lineage>
        <taxon>Eukaryota</taxon>
        <taxon>Sar</taxon>
        <taxon>Alveolata</taxon>
        <taxon>Apicomplexa</taxon>
        <taxon>Conoidasida</taxon>
        <taxon>Coccidia</taxon>
        <taxon>Eucoccidiorida</taxon>
        <taxon>Eimeriorina</taxon>
        <taxon>Cryptosporidiidae</taxon>
        <taxon>Cryptosporidium</taxon>
    </lineage>
</organism>
<sequence length="952" mass="111216">MNEKSFDVFNIETILRSKWVDYEKNMNTSNDFIITPSGILRPLVILNGLVHSKNFKLSWEYFFFKFISKIKEEMKNGLLEILSTINSSEESSGSNELPVVVALSGTNVTDHSILFGILDEFLSSSNGITTITLDHEEIGIDGLNLSKIIDTIWTKIKEKYLGRNNNISDSKAKLGIKYNINNCLKINSLFEGERTDISIPDENETLNTFKQREKRSVTKRDNVNILTEYNNIRSSNYLKSLDFYENYRLFNEQSRSNLFDSSTNLIFNIKHKDLNDASKGFKILEDIYSKRTKSELKYGSIVLLLPCAECFSPGQLYRLLEVTCSLRESYKIPFVVILGVSTNVIYIQQIIDQITMKRLKVTTPRLLDSRKVFFKSILNQLIVGIDSIFPDVNFIGKKPDFSELLDTSSPNKNCISKGIQLIPFLPSATLRQIKDNFFQQDFCLSSTIRTIFLIFQDYFSNNELGVLTQKVGEIIQNEISTTSTEIETMDYNNSQIMNIRRKRKNVKGTLKNELCDFKDTVLKIRLGFYFINIVFIELDLNNINERYNQLINLLELIERREISSIDRKLMLFQERIKGVDDFEKRMESIFIKINTIIGLLFTKQDYIERKNIPSELFDWRIETFRKNLYTLFTHNTESNPDTLNYKNKLIFKPLTRLDHYNGLQDIYIDESINPIYLFDTFKKLIQLNYEKNAFFDYFVIYQLLESFKGQSISLYDLSIQFFRAIYEIKSESTYSGKINTDIFRGKFNFINKLSGISLSEKERYLIERYISVISTFQLIGIISIYRRIFNRSICVKNECRSSIKNIDSLNCQQNSTNTFSDVFRHIFEDIYARKIHWGFLEAYIDSRVCTLRDKLDSDQSNIEKIDSERNDPTRNKKYKKIEVTSIDKIKKNRKGTDLKKGSKNKSLETIKQRAAEINIEKINRFKGLIKQKTVNSASVVKELRNLNRFKLF</sequence>
<dbReference type="InterPro" id="IPR045667">
    <property type="entry name" value="ORC3_N"/>
</dbReference>
<dbReference type="PANTHER" id="PTHR12748">
    <property type="entry name" value="ORIGIN RECOGNITION COMPLEX SUBUNIT 3"/>
    <property type="match status" value="1"/>
</dbReference>
<dbReference type="GO" id="GO:0006270">
    <property type="term" value="P:DNA replication initiation"/>
    <property type="evidence" value="ECO:0007669"/>
    <property type="project" value="TreeGrafter"/>
</dbReference>
<name>A0AAV9XTK4_9CRYT</name>
<keyword evidence="3" id="KW-1185">Reference proteome</keyword>
<dbReference type="GO" id="GO:0031261">
    <property type="term" value="C:DNA replication preinitiation complex"/>
    <property type="evidence" value="ECO:0007669"/>
    <property type="project" value="TreeGrafter"/>
</dbReference>
<dbReference type="GO" id="GO:0003688">
    <property type="term" value="F:DNA replication origin binding"/>
    <property type="evidence" value="ECO:0007669"/>
    <property type="project" value="TreeGrafter"/>
</dbReference>
<evidence type="ECO:0000313" key="3">
    <source>
        <dbReference type="Proteomes" id="UP001311799"/>
    </source>
</evidence>
<protein>
    <recommendedName>
        <fullName evidence="1">Origin recognition complex subunit 3 N-terminal domain-containing protein</fullName>
    </recommendedName>
</protein>
<proteinExistence type="predicted"/>
<evidence type="ECO:0000259" key="1">
    <source>
        <dbReference type="Pfam" id="PF07034"/>
    </source>
</evidence>
<gene>
    <name evidence="2" type="ORF">RS030_71012</name>
</gene>
<reference evidence="2 3" key="1">
    <citation type="submission" date="2023-10" db="EMBL/GenBank/DDBJ databases">
        <title>Comparative genomics analysis reveals potential genetic determinants of host preference in Cryptosporidium xiaoi.</title>
        <authorList>
            <person name="Xiao L."/>
            <person name="Li J."/>
        </authorList>
    </citation>
    <scope>NUCLEOTIDE SEQUENCE [LARGE SCALE GENOMIC DNA]</scope>
    <source>
        <strain evidence="2 3">52996</strain>
    </source>
</reference>
<dbReference type="PANTHER" id="PTHR12748:SF0">
    <property type="entry name" value="ORIGIN RECOGNITION COMPLEX SUBUNIT 3"/>
    <property type="match status" value="1"/>
</dbReference>
<accession>A0AAV9XTK4</accession>
<dbReference type="Pfam" id="PF07034">
    <property type="entry name" value="ORC3_N"/>
    <property type="match status" value="1"/>
</dbReference>
<dbReference type="InterPro" id="IPR020795">
    <property type="entry name" value="ORC3"/>
</dbReference>
<dbReference type="EMBL" id="JAWDEY010000035">
    <property type="protein sequence ID" value="KAK6587957.1"/>
    <property type="molecule type" value="Genomic_DNA"/>
</dbReference>
<evidence type="ECO:0000313" key="2">
    <source>
        <dbReference type="EMBL" id="KAK6587957.1"/>
    </source>
</evidence>